<evidence type="ECO:0000256" key="9">
    <source>
        <dbReference type="SAM" id="MobiDB-lite"/>
    </source>
</evidence>
<name>A0AAF0ETQ2_9BASI</name>
<keyword evidence="5" id="KW-0863">Zinc-finger</keyword>
<dbReference type="PANTHER" id="PTHR23205:SF0">
    <property type="entry name" value="SPLICING FACTOR 3A SUBUNIT 2"/>
    <property type="match status" value="1"/>
</dbReference>
<organism evidence="11 12">
    <name type="scientific">Malassezia cuniculi</name>
    <dbReference type="NCBI Taxonomy" id="948313"/>
    <lineage>
        <taxon>Eukaryota</taxon>
        <taxon>Fungi</taxon>
        <taxon>Dikarya</taxon>
        <taxon>Basidiomycota</taxon>
        <taxon>Ustilaginomycotina</taxon>
        <taxon>Malasseziomycetes</taxon>
        <taxon>Malasseziales</taxon>
        <taxon>Malasseziaceae</taxon>
        <taxon>Malassezia</taxon>
    </lineage>
</organism>
<dbReference type="GO" id="GO:0005686">
    <property type="term" value="C:U2 snRNP"/>
    <property type="evidence" value="ECO:0007669"/>
    <property type="project" value="TreeGrafter"/>
</dbReference>
<dbReference type="Gene3D" id="2.60.40.2690">
    <property type="match status" value="1"/>
</dbReference>
<evidence type="ECO:0000256" key="2">
    <source>
        <dbReference type="ARBA" id="ARBA00022664"/>
    </source>
</evidence>
<evidence type="ECO:0000256" key="5">
    <source>
        <dbReference type="ARBA" id="ARBA00022771"/>
    </source>
</evidence>
<gene>
    <name evidence="11" type="primary">sap62</name>
    <name evidence="11" type="ORF">MCUN1_003478</name>
</gene>
<dbReference type="GO" id="GO:0000245">
    <property type="term" value="P:spliceosomal complex assembly"/>
    <property type="evidence" value="ECO:0007669"/>
    <property type="project" value="TreeGrafter"/>
</dbReference>
<dbReference type="GO" id="GO:0008270">
    <property type="term" value="F:zinc ion binding"/>
    <property type="evidence" value="ECO:0007669"/>
    <property type="project" value="UniProtKB-KW"/>
</dbReference>
<dbReference type="GO" id="GO:0003676">
    <property type="term" value="F:nucleic acid binding"/>
    <property type="evidence" value="ECO:0007669"/>
    <property type="project" value="InterPro"/>
</dbReference>
<dbReference type="SMART" id="SM01050">
    <property type="entry name" value="CactinC_cactus"/>
    <property type="match status" value="1"/>
</dbReference>
<accession>A0AAF0ETQ2</accession>
<dbReference type="SUPFAM" id="SSF57667">
    <property type="entry name" value="beta-beta-alpha zinc fingers"/>
    <property type="match status" value="1"/>
</dbReference>
<keyword evidence="7" id="KW-0508">mRNA splicing</keyword>
<dbReference type="Pfam" id="PF16835">
    <property type="entry name" value="SF3A2"/>
    <property type="match status" value="1"/>
</dbReference>
<dbReference type="PANTHER" id="PTHR23205">
    <property type="entry name" value="SPLICING FACTOR 3A SUBUNIT 2"/>
    <property type="match status" value="1"/>
</dbReference>
<feature type="compositionally biased region" description="Basic and acidic residues" evidence="9">
    <location>
        <begin position="72"/>
        <end position="84"/>
    </location>
</feature>
<reference evidence="11" key="1">
    <citation type="submission" date="2023-03" db="EMBL/GenBank/DDBJ databases">
        <title>Mating type loci evolution in Malassezia.</title>
        <authorList>
            <person name="Coelho M.A."/>
        </authorList>
    </citation>
    <scope>NUCLEOTIDE SEQUENCE</scope>
    <source>
        <strain evidence="11">CBS 11721</strain>
    </source>
</reference>
<dbReference type="Proteomes" id="UP001219933">
    <property type="component" value="Chromosome 5"/>
</dbReference>
<evidence type="ECO:0000256" key="4">
    <source>
        <dbReference type="ARBA" id="ARBA00022728"/>
    </source>
</evidence>
<keyword evidence="3" id="KW-0479">Metal-binding</keyword>
<dbReference type="Pfam" id="PF12874">
    <property type="entry name" value="zf-met"/>
    <property type="match status" value="1"/>
</dbReference>
<dbReference type="InterPro" id="IPR031781">
    <property type="entry name" value="SF3A2_dom"/>
</dbReference>
<keyword evidence="12" id="KW-1185">Reference proteome</keyword>
<dbReference type="InterPro" id="IPR052092">
    <property type="entry name" value="SF3A2"/>
</dbReference>
<sequence>MGNKGAGVAGAAETNLDRRERLRRLALETVDLSKDPYILRNHVGSIECRLCLTVHANEGSYLAHTQGKKHQTNLERRAEMESRGPRGSFSKILSQPAPVKKTKSFVKIGRPGYKITKLHEPLINPIIGYDDDAQQRLKAESSGRMGLLFQVHLPEIKAGVVPVHRLMSSFEQRIEQPDPQWQYLVVAAEPYESIGFRLPSREIDRSPLLTVDAVPAPIQRPESGTWSFWDEDAKTYIAISPFLVA</sequence>
<feature type="region of interest" description="Disordered" evidence="9">
    <location>
        <begin position="63"/>
        <end position="92"/>
    </location>
</feature>
<dbReference type="InterPro" id="IPR013087">
    <property type="entry name" value="Znf_C2H2_type"/>
</dbReference>
<keyword evidence="2" id="KW-0507">mRNA processing</keyword>
<dbReference type="EMBL" id="CP119881">
    <property type="protein sequence ID" value="WFD36595.1"/>
    <property type="molecule type" value="Genomic_DNA"/>
</dbReference>
<comment type="similarity">
    <text evidence="1">Belongs to the SF3A2 family.</text>
</comment>
<keyword evidence="6" id="KW-0862">Zinc</keyword>
<dbReference type="SMART" id="SM00451">
    <property type="entry name" value="ZnF_U1"/>
    <property type="match status" value="1"/>
</dbReference>
<proteinExistence type="inferred from homology"/>
<keyword evidence="4" id="KW-0747">Spliceosome</keyword>
<keyword evidence="8" id="KW-0539">Nucleus</keyword>
<evidence type="ECO:0000313" key="12">
    <source>
        <dbReference type="Proteomes" id="UP001219933"/>
    </source>
</evidence>
<dbReference type="InterPro" id="IPR036236">
    <property type="entry name" value="Znf_C2H2_sf"/>
</dbReference>
<dbReference type="GO" id="GO:0071004">
    <property type="term" value="C:U2-type prespliceosome"/>
    <property type="evidence" value="ECO:0007669"/>
    <property type="project" value="TreeGrafter"/>
</dbReference>
<dbReference type="InterPro" id="IPR003604">
    <property type="entry name" value="Matrin/U1-like-C_Znf_C2H2"/>
</dbReference>
<dbReference type="AlphaFoldDB" id="A0AAF0ETQ2"/>
<feature type="domain" description="U1-type" evidence="10">
    <location>
        <begin position="43"/>
        <end position="77"/>
    </location>
</feature>
<evidence type="ECO:0000256" key="7">
    <source>
        <dbReference type="ARBA" id="ARBA00023187"/>
    </source>
</evidence>
<protein>
    <submittedName>
        <fullName evidence="11">CWF complex protein sap62</fullName>
    </submittedName>
</protein>
<evidence type="ECO:0000256" key="8">
    <source>
        <dbReference type="ARBA" id="ARBA00023242"/>
    </source>
</evidence>
<evidence type="ECO:0000256" key="3">
    <source>
        <dbReference type="ARBA" id="ARBA00022723"/>
    </source>
</evidence>
<evidence type="ECO:0000259" key="10">
    <source>
        <dbReference type="SMART" id="SM00451"/>
    </source>
</evidence>
<evidence type="ECO:0000256" key="1">
    <source>
        <dbReference type="ARBA" id="ARBA00008995"/>
    </source>
</evidence>
<evidence type="ECO:0000256" key="6">
    <source>
        <dbReference type="ARBA" id="ARBA00022833"/>
    </source>
</evidence>
<evidence type="ECO:0000313" key="11">
    <source>
        <dbReference type="EMBL" id="WFD36595.1"/>
    </source>
</evidence>
<dbReference type="GO" id="GO:0071013">
    <property type="term" value="C:catalytic step 2 spliceosome"/>
    <property type="evidence" value="ECO:0007669"/>
    <property type="project" value="TreeGrafter"/>
</dbReference>